<keyword evidence="1" id="KW-0444">Lipid biosynthesis</keyword>
<dbReference type="GO" id="GO:0000253">
    <property type="term" value="F:3-beta-hydroxysteroid 3-dehydrogenase (NADP+) activity"/>
    <property type="evidence" value="ECO:0007669"/>
    <property type="project" value="TreeGrafter"/>
</dbReference>
<name>A0AAV9U3U8_9PEZI</name>
<gene>
    <name evidence="7" type="primary">ERG27_1</name>
    <name evidence="7" type="ORF">TWF696_002738</name>
</gene>
<comment type="similarity">
    <text evidence="6">Belongs to the short-chain dehydrogenases/reductases (SDR) family. ERG27 subfamily.</text>
</comment>
<dbReference type="Proteomes" id="UP001375240">
    <property type="component" value="Unassembled WGS sequence"/>
</dbReference>
<protein>
    <submittedName>
        <fullName evidence="7">3-keto-steroid reductase</fullName>
    </submittedName>
</protein>
<comment type="caution">
    <text evidence="7">The sequence shown here is derived from an EMBL/GenBank/DDBJ whole genome shotgun (WGS) entry which is preliminary data.</text>
</comment>
<keyword evidence="8" id="KW-1185">Reference proteome</keyword>
<dbReference type="GO" id="GO:0005789">
    <property type="term" value="C:endoplasmic reticulum membrane"/>
    <property type="evidence" value="ECO:0007669"/>
    <property type="project" value="TreeGrafter"/>
</dbReference>
<keyword evidence="5" id="KW-0443">Lipid metabolism</keyword>
<reference evidence="7 8" key="1">
    <citation type="submission" date="2019-10" db="EMBL/GenBank/DDBJ databases">
        <authorList>
            <person name="Palmer J.M."/>
        </authorList>
    </citation>
    <scope>NUCLEOTIDE SEQUENCE [LARGE SCALE GENOMIC DNA]</scope>
    <source>
        <strain evidence="7 8">TWF696</strain>
    </source>
</reference>
<evidence type="ECO:0000313" key="8">
    <source>
        <dbReference type="Proteomes" id="UP001375240"/>
    </source>
</evidence>
<dbReference type="AlphaFoldDB" id="A0AAV9U3U8"/>
<dbReference type="Gene3D" id="3.40.50.720">
    <property type="entry name" value="NAD(P)-binding Rossmann-like Domain"/>
    <property type="match status" value="1"/>
</dbReference>
<accession>A0AAV9U3U8</accession>
<sequence>MDSRRPPIVAVITGANSGLGYAIACRLIVEFFAQQAASATEPKSLVVCLTTRSREKATTALESLAAFAASKLPENARRRLELQYIILDLASLISVAAAAVELRKRYARIHYVFCNAAVIPFVRMDWLKVAQQFMTGVVNAMTEPRYQVQGVGWLTEAHAALDVPQLSKGGVEAASADSQSSASPDLGMVFTANVFGHYYLIHEIMTTLHAHRGQEDEASRVIWIGSIDSNPHGFDIKDIQGIKSTTPYQSSKTLTDILVLGHQLPQTEKQYRAYVSTATGHQRSDTSIGETIAPVFLVAHPGIISTTIVALPWWQTHGKILGFWLCKALGSPWHCIDPYIGANAPVWLALSPHVEMAKGTKWGSGSGWRDTELIIETKVDIDVARYSEEVWAEMERLRSFWKSRLDSRA</sequence>
<proteinExistence type="inferred from homology"/>
<organism evidence="7 8">
    <name type="scientific">Orbilia brochopaga</name>
    <dbReference type="NCBI Taxonomy" id="3140254"/>
    <lineage>
        <taxon>Eukaryota</taxon>
        <taxon>Fungi</taxon>
        <taxon>Dikarya</taxon>
        <taxon>Ascomycota</taxon>
        <taxon>Pezizomycotina</taxon>
        <taxon>Orbiliomycetes</taxon>
        <taxon>Orbiliales</taxon>
        <taxon>Orbiliaceae</taxon>
        <taxon>Orbilia</taxon>
    </lineage>
</organism>
<evidence type="ECO:0000256" key="1">
    <source>
        <dbReference type="ARBA" id="ARBA00022516"/>
    </source>
</evidence>
<dbReference type="InterPro" id="IPR051593">
    <property type="entry name" value="Ergosterol_Biosynth_ERG27"/>
</dbReference>
<dbReference type="GO" id="GO:0006696">
    <property type="term" value="P:ergosterol biosynthetic process"/>
    <property type="evidence" value="ECO:0007669"/>
    <property type="project" value="TreeGrafter"/>
</dbReference>
<evidence type="ECO:0000256" key="6">
    <source>
        <dbReference type="ARBA" id="ARBA00023593"/>
    </source>
</evidence>
<dbReference type="EMBL" id="JAVHNQ010000014">
    <property type="protein sequence ID" value="KAK6332713.1"/>
    <property type="molecule type" value="Genomic_DNA"/>
</dbReference>
<keyword evidence="3" id="KW-0752">Steroid biosynthesis</keyword>
<evidence type="ECO:0000256" key="3">
    <source>
        <dbReference type="ARBA" id="ARBA00022955"/>
    </source>
</evidence>
<keyword evidence="4" id="KW-0560">Oxidoreductase</keyword>
<evidence type="ECO:0000256" key="5">
    <source>
        <dbReference type="ARBA" id="ARBA00023098"/>
    </source>
</evidence>
<keyword evidence="2" id="KW-0521">NADP</keyword>
<evidence type="ECO:0000256" key="4">
    <source>
        <dbReference type="ARBA" id="ARBA00023002"/>
    </source>
</evidence>
<dbReference type="GO" id="GO:0005741">
    <property type="term" value="C:mitochondrial outer membrane"/>
    <property type="evidence" value="ECO:0007669"/>
    <property type="project" value="TreeGrafter"/>
</dbReference>
<dbReference type="PANTHER" id="PTHR43647:SF1">
    <property type="entry name" value="3-KETO-STEROID REDUCTASE ERG27"/>
    <property type="match status" value="1"/>
</dbReference>
<dbReference type="PANTHER" id="PTHR43647">
    <property type="entry name" value="DEHYDROGENASE"/>
    <property type="match status" value="1"/>
</dbReference>
<evidence type="ECO:0000313" key="7">
    <source>
        <dbReference type="EMBL" id="KAK6332713.1"/>
    </source>
</evidence>
<dbReference type="InterPro" id="IPR036291">
    <property type="entry name" value="NAD(P)-bd_dom_sf"/>
</dbReference>
<dbReference type="SUPFAM" id="SSF51735">
    <property type="entry name" value="NAD(P)-binding Rossmann-fold domains"/>
    <property type="match status" value="1"/>
</dbReference>
<evidence type="ECO:0000256" key="2">
    <source>
        <dbReference type="ARBA" id="ARBA00022857"/>
    </source>
</evidence>
<dbReference type="GO" id="GO:0005811">
    <property type="term" value="C:lipid droplet"/>
    <property type="evidence" value="ECO:0007669"/>
    <property type="project" value="TreeGrafter"/>
</dbReference>